<evidence type="ECO:0000256" key="2">
    <source>
        <dbReference type="ARBA" id="ARBA00007868"/>
    </source>
</evidence>
<dbReference type="GO" id="GO:0008915">
    <property type="term" value="F:lipid-A-disaccharide synthase activity"/>
    <property type="evidence" value="ECO:0007669"/>
    <property type="project" value="UniProtKB-UniRule"/>
</dbReference>
<comment type="function">
    <text evidence="1 11">Condensation of UDP-2,3-diacylglucosamine and 2,3-diacylglucosamine-1-phosphate to form lipid A disaccharide, a precursor of lipid A, a phosphorylated glycolipid that anchors the lipopolysaccharide to the outer membrane of the cell.</text>
</comment>
<evidence type="ECO:0000256" key="10">
    <source>
        <dbReference type="ARBA" id="ARBA00048975"/>
    </source>
</evidence>
<evidence type="ECO:0000256" key="7">
    <source>
        <dbReference type="ARBA" id="ARBA00022676"/>
    </source>
</evidence>
<dbReference type="RefSeq" id="WP_009725844.1">
    <property type="nucleotide sequence ID" value="NZ_APHR01000018.1"/>
</dbReference>
<dbReference type="SUPFAM" id="SSF53756">
    <property type="entry name" value="UDP-Glycosyltransferase/glycogen phosphorylase"/>
    <property type="match status" value="1"/>
</dbReference>
<dbReference type="Gene3D" id="3.40.50.2000">
    <property type="entry name" value="Glycogen Phosphorylase B"/>
    <property type="match status" value="1"/>
</dbReference>
<keyword evidence="7 11" id="KW-0328">Glycosyltransferase</keyword>
<comment type="pathway">
    <text evidence="11">Bacterial outer membrane biogenesis; LPS lipid A biosynthesis.</text>
</comment>
<dbReference type="EC" id="2.4.1.182" evidence="3 11"/>
<dbReference type="PANTHER" id="PTHR30372">
    <property type="entry name" value="LIPID-A-DISACCHARIDE SYNTHASE"/>
    <property type="match status" value="1"/>
</dbReference>
<evidence type="ECO:0000256" key="9">
    <source>
        <dbReference type="ARBA" id="ARBA00023098"/>
    </source>
</evidence>
<dbReference type="Gene3D" id="3.40.50.2300">
    <property type="match status" value="1"/>
</dbReference>
<evidence type="ECO:0000256" key="1">
    <source>
        <dbReference type="ARBA" id="ARBA00002056"/>
    </source>
</evidence>
<organism evidence="12 13">
    <name type="scientific">Methylophaga lonarensis MPL</name>
    <dbReference type="NCBI Taxonomy" id="1286106"/>
    <lineage>
        <taxon>Bacteria</taxon>
        <taxon>Pseudomonadati</taxon>
        <taxon>Pseudomonadota</taxon>
        <taxon>Gammaproteobacteria</taxon>
        <taxon>Thiotrichales</taxon>
        <taxon>Piscirickettsiaceae</taxon>
        <taxon>Methylophaga</taxon>
    </lineage>
</organism>
<evidence type="ECO:0000256" key="11">
    <source>
        <dbReference type="HAMAP-Rule" id="MF_00392"/>
    </source>
</evidence>
<dbReference type="GO" id="GO:0009245">
    <property type="term" value="P:lipid A biosynthetic process"/>
    <property type="evidence" value="ECO:0007669"/>
    <property type="project" value="UniProtKB-UniRule"/>
</dbReference>
<dbReference type="UniPathway" id="UPA00973"/>
<comment type="similarity">
    <text evidence="2 11">Belongs to the LpxB family.</text>
</comment>
<comment type="catalytic activity">
    <reaction evidence="10 11">
        <text>a lipid X + a UDP-2-N,3-O-bis[(3R)-3-hydroxyacyl]-alpha-D-glucosamine = a lipid A disaccharide + UDP + H(+)</text>
        <dbReference type="Rhea" id="RHEA:67828"/>
        <dbReference type="ChEBI" id="CHEBI:15378"/>
        <dbReference type="ChEBI" id="CHEBI:58223"/>
        <dbReference type="ChEBI" id="CHEBI:137748"/>
        <dbReference type="ChEBI" id="CHEBI:176338"/>
        <dbReference type="ChEBI" id="CHEBI:176343"/>
        <dbReference type="EC" id="2.4.1.182"/>
    </reaction>
</comment>
<keyword evidence="5 11" id="KW-0444">Lipid biosynthesis</keyword>
<sequence>MADRYHVFIVAGEASGEAHSARVAQALKQIQPTIHLSGVGGEKMRQAGVDVVYDFAELAVMGLVEVIKSYPRIKQVFNGVVDRLAREKPDLLVLVDYPGFNLKLAKQAKKLGIPVLYYISPKIWAWRPGRIKQIKRYVDHMAVLFPFEQSLYQSAEVPVTCVGHPLVDAVKNDLSVEQAREKLGINSQRRIIGLFPGSRHSEISRLLPVMLEAAERIQNRHFDLDILLPVAPGIDVGELQALVNQSNLPVTLIEDNFYEVIKSCDAIIAASGTVTLEIALHGVPHFICYRVAPLSYRILKHLVKIPYVGLCNIVTERNAVTELLQDEVTAVRLEQQLTDLLTHPHAKSRAEQLRQEVLTALGPAGGADNTAKLIIQLVEQG</sequence>
<reference evidence="12 13" key="1">
    <citation type="journal article" date="2013" name="Genome Announc.">
        <title>Draft Genome Sequence of Methylophaga lonarensis MPLT, a Haloalkaliphilic (Non-Methane-Utilizing) Methylotroph.</title>
        <authorList>
            <person name="Shetty S.A."/>
            <person name="Marathe N.P."/>
            <person name="Munot H."/>
            <person name="Antony C.P."/>
            <person name="Dhotre D.P."/>
            <person name="Murrell J.C."/>
            <person name="Shouche Y.S."/>
        </authorList>
    </citation>
    <scope>NUCLEOTIDE SEQUENCE [LARGE SCALE GENOMIC DNA]</scope>
    <source>
        <strain evidence="12 13">MPL</strain>
    </source>
</reference>
<keyword evidence="6 11" id="KW-0441">Lipid A biosynthesis</keyword>
<dbReference type="PATRIC" id="fig|1286106.3.peg.823"/>
<dbReference type="eggNOG" id="COG0763">
    <property type="taxonomic scope" value="Bacteria"/>
</dbReference>
<accession>M7P277</accession>
<dbReference type="Pfam" id="PF02684">
    <property type="entry name" value="LpxB"/>
    <property type="match status" value="1"/>
</dbReference>
<name>M7P277_9GAMM</name>
<dbReference type="EMBL" id="APHR01000018">
    <property type="protein sequence ID" value="EMR13606.1"/>
    <property type="molecule type" value="Genomic_DNA"/>
</dbReference>
<dbReference type="GO" id="GO:0016020">
    <property type="term" value="C:membrane"/>
    <property type="evidence" value="ECO:0007669"/>
    <property type="project" value="GOC"/>
</dbReference>
<keyword evidence="13" id="KW-1185">Reference proteome</keyword>
<evidence type="ECO:0000256" key="4">
    <source>
        <dbReference type="ARBA" id="ARBA00020902"/>
    </source>
</evidence>
<evidence type="ECO:0000313" key="13">
    <source>
        <dbReference type="Proteomes" id="UP000012019"/>
    </source>
</evidence>
<dbReference type="PANTHER" id="PTHR30372:SF4">
    <property type="entry name" value="LIPID-A-DISACCHARIDE SYNTHASE, MITOCHONDRIAL-RELATED"/>
    <property type="match status" value="1"/>
</dbReference>
<evidence type="ECO:0000256" key="6">
    <source>
        <dbReference type="ARBA" id="ARBA00022556"/>
    </source>
</evidence>
<evidence type="ECO:0000313" key="12">
    <source>
        <dbReference type="EMBL" id="EMR13606.1"/>
    </source>
</evidence>
<dbReference type="OrthoDB" id="9801642at2"/>
<proteinExistence type="inferred from homology"/>
<gene>
    <name evidence="11 12" type="primary">lpxB</name>
    <name evidence="12" type="ORF">MPL1_04110</name>
</gene>
<evidence type="ECO:0000256" key="3">
    <source>
        <dbReference type="ARBA" id="ARBA00012687"/>
    </source>
</evidence>
<comment type="caution">
    <text evidence="12">The sequence shown here is derived from an EMBL/GenBank/DDBJ whole genome shotgun (WGS) entry which is preliminary data.</text>
</comment>
<evidence type="ECO:0000256" key="5">
    <source>
        <dbReference type="ARBA" id="ARBA00022516"/>
    </source>
</evidence>
<dbReference type="STRING" id="1286106.MPL1_04110"/>
<evidence type="ECO:0000256" key="8">
    <source>
        <dbReference type="ARBA" id="ARBA00022679"/>
    </source>
</evidence>
<dbReference type="NCBIfam" id="TIGR00215">
    <property type="entry name" value="lpxB"/>
    <property type="match status" value="1"/>
</dbReference>
<dbReference type="InterPro" id="IPR003835">
    <property type="entry name" value="Glyco_trans_19"/>
</dbReference>
<protein>
    <recommendedName>
        <fullName evidence="4 11">Lipid-A-disaccharide synthase</fullName>
        <ecNumber evidence="3 11">2.4.1.182</ecNumber>
    </recommendedName>
</protein>
<dbReference type="GO" id="GO:0005543">
    <property type="term" value="F:phospholipid binding"/>
    <property type="evidence" value="ECO:0007669"/>
    <property type="project" value="TreeGrafter"/>
</dbReference>
<keyword evidence="8 11" id="KW-0808">Transferase</keyword>
<dbReference type="AlphaFoldDB" id="M7P277"/>
<dbReference type="Proteomes" id="UP000012019">
    <property type="component" value="Unassembled WGS sequence"/>
</dbReference>
<dbReference type="HAMAP" id="MF_00392">
    <property type="entry name" value="LpxB"/>
    <property type="match status" value="1"/>
</dbReference>
<keyword evidence="9 11" id="KW-0443">Lipid metabolism</keyword>